<feature type="transmembrane region" description="Helical" evidence="6">
    <location>
        <begin position="204"/>
        <end position="224"/>
    </location>
</feature>
<evidence type="ECO:0000313" key="7">
    <source>
        <dbReference type="EMBL" id="RAO73497.1"/>
    </source>
</evidence>
<evidence type="ECO:0000256" key="2">
    <source>
        <dbReference type="ARBA" id="ARBA00022692"/>
    </source>
</evidence>
<dbReference type="GO" id="GO:0016020">
    <property type="term" value="C:membrane"/>
    <property type="evidence" value="ECO:0007669"/>
    <property type="project" value="UniProtKB-SubCell"/>
</dbReference>
<feature type="transmembrane region" description="Helical" evidence="6">
    <location>
        <begin position="48"/>
        <end position="69"/>
    </location>
</feature>
<dbReference type="InterPro" id="IPR036259">
    <property type="entry name" value="MFS_trans_sf"/>
</dbReference>
<reference evidence="7 8" key="1">
    <citation type="journal article" date="2017" name="Biotechnol. Biofuels">
        <title>Differential beta-glucosidase expression as a function of carbon source availability in Talaromyces amestolkiae: a genomic and proteomic approach.</title>
        <authorList>
            <person name="de Eugenio L.I."/>
            <person name="Mendez-Liter J.A."/>
            <person name="Nieto-Dominguez M."/>
            <person name="Alonso L."/>
            <person name="Gil-Munoz J."/>
            <person name="Barriuso J."/>
            <person name="Prieto A."/>
            <person name="Martinez M.J."/>
        </authorList>
    </citation>
    <scope>NUCLEOTIDE SEQUENCE [LARGE SCALE GENOMIC DNA]</scope>
    <source>
        <strain evidence="7 8">CIB</strain>
    </source>
</reference>
<dbReference type="RefSeq" id="XP_040738011.1">
    <property type="nucleotide sequence ID" value="XM_040882432.1"/>
</dbReference>
<dbReference type="AlphaFoldDB" id="A0A364LCI4"/>
<accession>A0A364LCI4</accession>
<feature type="compositionally biased region" description="Basic and acidic residues" evidence="5">
    <location>
        <begin position="1"/>
        <end position="15"/>
    </location>
</feature>
<dbReference type="Pfam" id="PF07690">
    <property type="entry name" value="MFS_1"/>
    <property type="match status" value="1"/>
</dbReference>
<feature type="transmembrane region" description="Helical" evidence="6">
    <location>
        <begin position="262"/>
        <end position="281"/>
    </location>
</feature>
<proteinExistence type="predicted"/>
<feature type="transmembrane region" description="Helical" evidence="6">
    <location>
        <begin position="108"/>
        <end position="125"/>
    </location>
</feature>
<dbReference type="OrthoDB" id="196103at2759"/>
<dbReference type="PANTHER" id="PTHR23294">
    <property type="entry name" value="ET TRANSLATION PRODUCT-RELATED"/>
    <property type="match status" value="1"/>
</dbReference>
<comment type="subcellular location">
    <subcellularLocation>
        <location evidence="1">Membrane</location>
        <topology evidence="1">Multi-pass membrane protein</topology>
    </subcellularLocation>
</comment>
<gene>
    <name evidence="7" type="ORF">BHQ10_009509</name>
</gene>
<evidence type="ECO:0000313" key="8">
    <source>
        <dbReference type="Proteomes" id="UP000249363"/>
    </source>
</evidence>
<dbReference type="SUPFAM" id="SSF103473">
    <property type="entry name" value="MFS general substrate transporter"/>
    <property type="match status" value="1"/>
</dbReference>
<dbReference type="Proteomes" id="UP000249363">
    <property type="component" value="Unassembled WGS sequence"/>
</dbReference>
<sequence length="434" mass="47712">MATQVKRDFSGEESKNGGVESQVQTVLENDSIPEVSSIHWFRSTRFQAAVIAGVFFCGPGMYSAIAGLGAGGLESPHLVNITSGMSYGMNVVFALLTGVFVNVLGERLVLSIGVLGFSINGASLYCNNKYHTNWFLYLAAAIQGFTTALLWVVQASIMLAYPEPNFRGKFISIWYSSIAAGQAVGGALSLGFNVHREEAGAISPITYIPLITIAACGPFIALLLSSPAKVIRRDGIRIYSKKQPNALEEAKKIFSAVSRKEMILLLPMFIFSQWFLSYKGTFTAVYHSVRGRALTSFVGAFVGIAGTFTMGIFLDTPQMSRPAKFRWGFIGVYTLYTIVWVWYTVVQWYYAKTTPVGLDWTQPEYYASFLLILLDAFTDHAFQTYTYALIGSLTEDINELERYTGFFKAVNTGGAALGYAVQTKWSMMGAESLL</sequence>
<evidence type="ECO:0008006" key="9">
    <source>
        <dbReference type="Google" id="ProtNLM"/>
    </source>
</evidence>
<evidence type="ECO:0000256" key="4">
    <source>
        <dbReference type="ARBA" id="ARBA00023136"/>
    </source>
</evidence>
<comment type="caution">
    <text evidence="7">The sequence shown here is derived from an EMBL/GenBank/DDBJ whole genome shotgun (WGS) entry which is preliminary data.</text>
</comment>
<dbReference type="InterPro" id="IPR011701">
    <property type="entry name" value="MFS"/>
</dbReference>
<dbReference type="PANTHER" id="PTHR23294:SF59">
    <property type="entry name" value="UNC93-LIKE PROTEIN C922.05C"/>
    <property type="match status" value="1"/>
</dbReference>
<feature type="region of interest" description="Disordered" evidence="5">
    <location>
        <begin position="1"/>
        <end position="21"/>
    </location>
</feature>
<dbReference type="EMBL" id="MIKG01000025">
    <property type="protein sequence ID" value="RAO73497.1"/>
    <property type="molecule type" value="Genomic_DNA"/>
</dbReference>
<organism evidence="7 8">
    <name type="scientific">Talaromyces amestolkiae</name>
    <dbReference type="NCBI Taxonomy" id="1196081"/>
    <lineage>
        <taxon>Eukaryota</taxon>
        <taxon>Fungi</taxon>
        <taxon>Dikarya</taxon>
        <taxon>Ascomycota</taxon>
        <taxon>Pezizomycotina</taxon>
        <taxon>Eurotiomycetes</taxon>
        <taxon>Eurotiomycetidae</taxon>
        <taxon>Eurotiales</taxon>
        <taxon>Trichocomaceae</taxon>
        <taxon>Talaromyces</taxon>
        <taxon>Talaromyces sect. Talaromyces</taxon>
    </lineage>
</organism>
<evidence type="ECO:0000256" key="6">
    <source>
        <dbReference type="SAM" id="Phobius"/>
    </source>
</evidence>
<keyword evidence="3 6" id="KW-1133">Transmembrane helix</keyword>
<keyword evidence="8" id="KW-1185">Reference proteome</keyword>
<feature type="transmembrane region" description="Helical" evidence="6">
    <location>
        <begin position="81"/>
        <end position="101"/>
    </location>
</feature>
<evidence type="ECO:0000256" key="1">
    <source>
        <dbReference type="ARBA" id="ARBA00004141"/>
    </source>
</evidence>
<protein>
    <recommendedName>
        <fullName evidence="9">Major facilitator superfamily (MFS) profile domain-containing protein</fullName>
    </recommendedName>
</protein>
<dbReference type="InterPro" id="IPR051617">
    <property type="entry name" value="UNC-93-like_regulator"/>
</dbReference>
<evidence type="ECO:0000256" key="5">
    <source>
        <dbReference type="SAM" id="MobiDB-lite"/>
    </source>
</evidence>
<feature type="transmembrane region" description="Helical" evidence="6">
    <location>
        <begin position="173"/>
        <end position="192"/>
    </location>
</feature>
<keyword evidence="4 6" id="KW-0472">Membrane</keyword>
<dbReference type="GO" id="GO:0022857">
    <property type="term" value="F:transmembrane transporter activity"/>
    <property type="evidence" value="ECO:0007669"/>
    <property type="project" value="InterPro"/>
</dbReference>
<feature type="transmembrane region" description="Helical" evidence="6">
    <location>
        <begin position="293"/>
        <end position="313"/>
    </location>
</feature>
<dbReference type="GeneID" id="63798723"/>
<feature type="transmembrane region" description="Helical" evidence="6">
    <location>
        <begin position="137"/>
        <end position="161"/>
    </location>
</feature>
<evidence type="ECO:0000256" key="3">
    <source>
        <dbReference type="ARBA" id="ARBA00022989"/>
    </source>
</evidence>
<keyword evidence="2 6" id="KW-0812">Transmembrane</keyword>
<name>A0A364LCI4_TALAM</name>
<dbReference type="Gene3D" id="1.20.1250.20">
    <property type="entry name" value="MFS general substrate transporter like domains"/>
    <property type="match status" value="1"/>
</dbReference>
<feature type="transmembrane region" description="Helical" evidence="6">
    <location>
        <begin position="325"/>
        <end position="345"/>
    </location>
</feature>